<feature type="binding site" evidence="10">
    <location>
        <position position="416"/>
    </location>
    <ligand>
        <name>Zn(2+)</name>
        <dbReference type="ChEBI" id="CHEBI:29105"/>
    </ligand>
</feature>
<evidence type="ECO:0000259" key="12">
    <source>
        <dbReference type="PROSITE" id="PS50172"/>
    </source>
</evidence>
<keyword evidence="10" id="KW-0464">Manganese</keyword>
<feature type="binding site" evidence="10">
    <location>
        <position position="121"/>
    </location>
    <ligand>
        <name>NAD(+)</name>
        <dbReference type="ChEBI" id="CHEBI:57540"/>
    </ligand>
</feature>
<dbReference type="SMART" id="SM00532">
    <property type="entry name" value="LIGANc"/>
    <property type="match status" value="1"/>
</dbReference>
<dbReference type="InterPro" id="IPR001679">
    <property type="entry name" value="DNA_ligase"/>
</dbReference>
<name>A0ABW4G1P7_9ACTN</name>
<dbReference type="Gene3D" id="6.20.10.30">
    <property type="match status" value="1"/>
</dbReference>
<evidence type="ECO:0000256" key="4">
    <source>
        <dbReference type="ARBA" id="ARBA00022763"/>
    </source>
</evidence>
<evidence type="ECO:0000256" key="8">
    <source>
        <dbReference type="ARBA" id="ARBA00023204"/>
    </source>
</evidence>
<evidence type="ECO:0000256" key="3">
    <source>
        <dbReference type="ARBA" id="ARBA00022723"/>
    </source>
</evidence>
<dbReference type="Gene3D" id="3.40.50.10190">
    <property type="entry name" value="BRCT domain"/>
    <property type="match status" value="1"/>
</dbReference>
<dbReference type="EC" id="6.5.1.2" evidence="10 11"/>
<comment type="caution">
    <text evidence="13">The sequence shown here is derived from an EMBL/GenBank/DDBJ whole genome shotgun (WGS) entry which is preliminary data.</text>
</comment>
<evidence type="ECO:0000256" key="7">
    <source>
        <dbReference type="ARBA" id="ARBA00023027"/>
    </source>
</evidence>
<comment type="catalytic activity">
    <reaction evidence="9 10 11">
        <text>NAD(+) + (deoxyribonucleotide)n-3'-hydroxyl + 5'-phospho-(deoxyribonucleotide)m = (deoxyribonucleotide)n+m + AMP + beta-nicotinamide D-nucleotide.</text>
        <dbReference type="EC" id="6.5.1.2"/>
    </reaction>
</comment>
<dbReference type="NCBIfam" id="NF005932">
    <property type="entry name" value="PRK07956.1"/>
    <property type="match status" value="1"/>
</dbReference>
<dbReference type="GO" id="GO:0003911">
    <property type="term" value="F:DNA ligase (NAD+) activity"/>
    <property type="evidence" value="ECO:0007669"/>
    <property type="project" value="UniProtKB-EC"/>
</dbReference>
<feature type="binding site" evidence="10">
    <location>
        <position position="435"/>
    </location>
    <ligand>
        <name>Zn(2+)</name>
        <dbReference type="ChEBI" id="CHEBI:29105"/>
    </ligand>
</feature>
<feature type="binding site" evidence="10">
    <location>
        <begin position="41"/>
        <end position="45"/>
    </location>
    <ligand>
        <name>NAD(+)</name>
        <dbReference type="ChEBI" id="CHEBI:57540"/>
    </ligand>
</feature>
<dbReference type="Pfam" id="PF12826">
    <property type="entry name" value="HHH_2"/>
    <property type="match status" value="1"/>
</dbReference>
<feature type="binding site" evidence="10">
    <location>
        <position position="441"/>
    </location>
    <ligand>
        <name>Zn(2+)</name>
        <dbReference type="ChEBI" id="CHEBI:29105"/>
    </ligand>
</feature>
<dbReference type="Gene3D" id="2.40.50.140">
    <property type="entry name" value="Nucleic acid-binding proteins"/>
    <property type="match status" value="1"/>
</dbReference>
<evidence type="ECO:0000256" key="6">
    <source>
        <dbReference type="ARBA" id="ARBA00022842"/>
    </source>
</evidence>
<evidence type="ECO:0000313" key="13">
    <source>
        <dbReference type="EMBL" id="MFD1536308.1"/>
    </source>
</evidence>
<dbReference type="Gene3D" id="3.30.470.30">
    <property type="entry name" value="DNA ligase/mRNA capping enzyme"/>
    <property type="match status" value="1"/>
</dbReference>
<dbReference type="Gene3D" id="1.10.150.20">
    <property type="entry name" value="5' to 3' exonuclease, C-terminal subdomain"/>
    <property type="match status" value="2"/>
</dbReference>
<feature type="binding site" evidence="10">
    <location>
        <position position="298"/>
    </location>
    <ligand>
        <name>NAD(+)</name>
        <dbReference type="ChEBI" id="CHEBI:57540"/>
    </ligand>
</feature>
<feature type="binding site" evidence="10">
    <location>
        <position position="322"/>
    </location>
    <ligand>
        <name>NAD(+)</name>
        <dbReference type="ChEBI" id="CHEBI:57540"/>
    </ligand>
</feature>
<comment type="similarity">
    <text evidence="10">Belongs to the NAD-dependent DNA ligase family. LigA subfamily.</text>
</comment>
<dbReference type="InterPro" id="IPR001357">
    <property type="entry name" value="BRCT_dom"/>
</dbReference>
<feature type="domain" description="BRCT" evidence="12">
    <location>
        <begin position="635"/>
        <end position="703"/>
    </location>
</feature>
<protein>
    <recommendedName>
        <fullName evidence="10 11">DNA ligase</fullName>
        <ecNumber evidence="10 11">6.5.1.2</ecNumber>
    </recommendedName>
    <alternativeName>
        <fullName evidence="10">Polydeoxyribonucleotide synthase [NAD(+)]</fullName>
    </alternativeName>
</protein>
<keyword evidence="6 10" id="KW-0460">Magnesium</keyword>
<keyword evidence="14" id="KW-1185">Reference proteome</keyword>
<keyword evidence="8 10" id="KW-0234">DNA repair</keyword>
<evidence type="ECO:0000256" key="5">
    <source>
        <dbReference type="ARBA" id="ARBA00022833"/>
    </source>
</evidence>
<evidence type="ECO:0000313" key="14">
    <source>
        <dbReference type="Proteomes" id="UP001597097"/>
    </source>
</evidence>
<gene>
    <name evidence="10 13" type="primary">ligA</name>
    <name evidence="13" type="ORF">ACFSJ0_04625</name>
</gene>
<dbReference type="SMART" id="SM00292">
    <property type="entry name" value="BRCT"/>
    <property type="match status" value="1"/>
</dbReference>
<evidence type="ECO:0000256" key="9">
    <source>
        <dbReference type="ARBA" id="ARBA00034005"/>
    </source>
</evidence>
<dbReference type="InterPro" id="IPR004150">
    <property type="entry name" value="NAD_DNA_ligase_OB"/>
</dbReference>
<dbReference type="Gene3D" id="1.10.287.610">
    <property type="entry name" value="Helix hairpin bin"/>
    <property type="match status" value="1"/>
</dbReference>
<dbReference type="SUPFAM" id="SSF47781">
    <property type="entry name" value="RuvA domain 2-like"/>
    <property type="match status" value="1"/>
</dbReference>
<feature type="binding site" evidence="10">
    <location>
        <position position="419"/>
    </location>
    <ligand>
        <name>Zn(2+)</name>
        <dbReference type="ChEBI" id="CHEBI:29105"/>
    </ligand>
</feature>
<dbReference type="Pfam" id="PF01653">
    <property type="entry name" value="DNA_ligase_aden"/>
    <property type="match status" value="1"/>
</dbReference>
<evidence type="ECO:0000256" key="10">
    <source>
        <dbReference type="HAMAP-Rule" id="MF_01588"/>
    </source>
</evidence>
<dbReference type="CDD" id="cd17748">
    <property type="entry name" value="BRCT_DNA_ligase_like"/>
    <property type="match status" value="1"/>
</dbReference>
<dbReference type="InterPro" id="IPR018239">
    <property type="entry name" value="DNA_ligase_AS"/>
</dbReference>
<feature type="binding site" evidence="10">
    <location>
        <begin position="90"/>
        <end position="91"/>
    </location>
    <ligand>
        <name>NAD(+)</name>
        <dbReference type="ChEBI" id="CHEBI:57540"/>
    </ligand>
</feature>
<proteinExistence type="inferred from homology"/>
<dbReference type="InterPro" id="IPR013839">
    <property type="entry name" value="DNAligase_adenylation"/>
</dbReference>
<keyword evidence="1 10" id="KW-0436">Ligase</keyword>
<keyword evidence="5 10" id="KW-0862">Zinc</keyword>
<organism evidence="13 14">
    <name type="scientific">Nonomuraea guangzhouensis</name>
    <dbReference type="NCBI Taxonomy" id="1291555"/>
    <lineage>
        <taxon>Bacteria</taxon>
        <taxon>Bacillati</taxon>
        <taxon>Actinomycetota</taxon>
        <taxon>Actinomycetes</taxon>
        <taxon>Streptosporangiales</taxon>
        <taxon>Streptosporangiaceae</taxon>
        <taxon>Nonomuraea</taxon>
    </lineage>
</organism>
<dbReference type="PROSITE" id="PS01056">
    <property type="entry name" value="DNA_LIGASE_N2"/>
    <property type="match status" value="1"/>
</dbReference>
<dbReference type="InterPro" id="IPR041663">
    <property type="entry name" value="DisA/LigA_HHH"/>
</dbReference>
<comment type="cofactor">
    <cofactor evidence="10">
        <name>Mg(2+)</name>
        <dbReference type="ChEBI" id="CHEBI:18420"/>
    </cofactor>
    <cofactor evidence="10">
        <name>Mn(2+)</name>
        <dbReference type="ChEBI" id="CHEBI:29035"/>
    </cofactor>
</comment>
<dbReference type="PANTHER" id="PTHR23389:SF9">
    <property type="entry name" value="DNA LIGASE"/>
    <property type="match status" value="1"/>
</dbReference>
<dbReference type="Pfam" id="PF03120">
    <property type="entry name" value="OB_DNA_ligase"/>
    <property type="match status" value="1"/>
</dbReference>
<comment type="function">
    <text evidence="10">DNA ligase that catalyzes the formation of phosphodiester linkages between 5'-phosphoryl and 3'-hydroxyl groups in double-stranded DNA using NAD as a coenzyme and as the energy source for the reaction. It is essential for DNA replication and repair of damaged DNA.</text>
</comment>
<feature type="active site" description="N6-AMP-lysine intermediate" evidence="10">
    <location>
        <position position="123"/>
    </location>
</feature>
<dbReference type="InterPro" id="IPR012340">
    <property type="entry name" value="NA-bd_OB-fold"/>
</dbReference>
<dbReference type="InterPro" id="IPR036420">
    <property type="entry name" value="BRCT_dom_sf"/>
</dbReference>
<dbReference type="EMBL" id="JBHUCM010000005">
    <property type="protein sequence ID" value="MFD1536308.1"/>
    <property type="molecule type" value="Genomic_DNA"/>
</dbReference>
<feature type="binding site" evidence="10">
    <location>
        <position position="144"/>
    </location>
    <ligand>
        <name>NAD(+)</name>
        <dbReference type="ChEBI" id="CHEBI:57540"/>
    </ligand>
</feature>
<dbReference type="SUPFAM" id="SSF52113">
    <property type="entry name" value="BRCT domain"/>
    <property type="match status" value="1"/>
</dbReference>
<dbReference type="InterPro" id="IPR033136">
    <property type="entry name" value="DNA_ligase_CS"/>
</dbReference>
<dbReference type="Pfam" id="PF03119">
    <property type="entry name" value="DNA_ligase_ZBD"/>
    <property type="match status" value="1"/>
</dbReference>
<dbReference type="SUPFAM" id="SSF56091">
    <property type="entry name" value="DNA ligase/mRNA capping enzyme, catalytic domain"/>
    <property type="match status" value="1"/>
</dbReference>
<dbReference type="CDD" id="cd00114">
    <property type="entry name" value="LIGANc"/>
    <property type="match status" value="1"/>
</dbReference>
<dbReference type="Proteomes" id="UP001597097">
    <property type="component" value="Unassembled WGS sequence"/>
</dbReference>
<sequence>MSEPSVDGVPVAARERHAEVSELVEEARYRYYVLDRPTVSDGQFDEWFNELLALEAAHPGLVTPDSPTQKVGAPVAGDFAKVDHLAPMESLDNAFDPAGMAGWQARAERLAEGDPGPYLCELKIDGLAIALVYRDGRLERGATRGDGRTGDDVTPNVRTIEGVPHRLKGADIPSLIEVRGEVYMPVKEFGGLNEQLVEQGIAPFANPRNASAGSLRQKDPRVSAQRPLRMIVHGVGVWEGAAEPKAQSEVYERLREFGLPVSDLYRVVGDLAEIDAFIEHYRVHRHDPPYEIDGVVVKVDDFRTQRELGSTSRAPRWAIAFKYPPEEVNTKLLDIQVGVGRTGRVTPFAVMEPISVAGSTVERATLHNAAVVAAKGVLIGDTVVLRKAGDVIPEILSPVTDLRDGSERPFVMPTHCPECGTELAYEQEGDADLRCPNARGCPAQIRERLFFAARRTAFDIDGLGYVAATALTQPLPPQEPVVRTEADLFDLTLERLIPIRSVVRDKDSGLPKIDPKTGEEKVVSFFSNINGEASQNAHKLIEELERAKQAPLANVLVALSIRHVGPPTARDLAVALRSIDAVMAASEEELAAIKGIGSRVAATIRAWFEVDWHREIITRWRAAGVRMEDEPAPEKGPQTLEGLTFVVTGTLPGFTRDSAAEALGDRGGKVASSVSKKTSFLVAGDNAGSKYDKAVSLGVPILDGAGFEVLLTEGPDAAAQVAVTPEP</sequence>
<dbReference type="InterPro" id="IPR013840">
    <property type="entry name" value="DNAligase_N"/>
</dbReference>
<keyword evidence="4 10" id="KW-0227">DNA damage</keyword>
<accession>A0ABW4G1P7</accession>
<feature type="binding site" evidence="10">
    <location>
        <position position="181"/>
    </location>
    <ligand>
        <name>NAD(+)</name>
        <dbReference type="ChEBI" id="CHEBI:57540"/>
    </ligand>
</feature>
<keyword evidence="3 10" id="KW-0479">Metal-binding</keyword>
<dbReference type="RefSeq" id="WP_308127118.1">
    <property type="nucleotide sequence ID" value="NZ_JAHKRM010000011.1"/>
</dbReference>
<dbReference type="InterPro" id="IPR004149">
    <property type="entry name" value="Znf_DNAligase_C4"/>
</dbReference>
<dbReference type="HAMAP" id="MF_01588">
    <property type="entry name" value="DNA_ligase_A"/>
    <property type="match status" value="1"/>
</dbReference>
<dbReference type="Pfam" id="PF00533">
    <property type="entry name" value="BRCT"/>
    <property type="match status" value="1"/>
</dbReference>
<dbReference type="InterPro" id="IPR010994">
    <property type="entry name" value="RuvA_2-like"/>
</dbReference>
<evidence type="ECO:0000256" key="11">
    <source>
        <dbReference type="RuleBase" id="RU000618"/>
    </source>
</evidence>
<reference evidence="14" key="1">
    <citation type="journal article" date="2019" name="Int. J. Syst. Evol. Microbiol.">
        <title>The Global Catalogue of Microorganisms (GCM) 10K type strain sequencing project: providing services to taxonomists for standard genome sequencing and annotation.</title>
        <authorList>
            <consortium name="The Broad Institute Genomics Platform"/>
            <consortium name="The Broad Institute Genome Sequencing Center for Infectious Disease"/>
            <person name="Wu L."/>
            <person name="Ma J."/>
        </authorList>
    </citation>
    <scope>NUCLEOTIDE SEQUENCE [LARGE SCALE GENOMIC DNA]</scope>
    <source>
        <strain evidence="14">CGMCC 1.15399</strain>
    </source>
</reference>
<dbReference type="PROSITE" id="PS50172">
    <property type="entry name" value="BRCT"/>
    <property type="match status" value="1"/>
</dbReference>
<keyword evidence="7 10" id="KW-0520">NAD</keyword>
<dbReference type="PIRSF" id="PIRSF001604">
    <property type="entry name" value="LigA"/>
    <property type="match status" value="1"/>
</dbReference>
<evidence type="ECO:0000256" key="1">
    <source>
        <dbReference type="ARBA" id="ARBA00022598"/>
    </source>
</evidence>
<dbReference type="PROSITE" id="PS01055">
    <property type="entry name" value="DNA_LIGASE_N1"/>
    <property type="match status" value="1"/>
</dbReference>
<dbReference type="SUPFAM" id="SSF50249">
    <property type="entry name" value="Nucleic acid-binding proteins"/>
    <property type="match status" value="1"/>
</dbReference>
<evidence type="ECO:0000256" key="2">
    <source>
        <dbReference type="ARBA" id="ARBA00022705"/>
    </source>
</evidence>
<dbReference type="PANTHER" id="PTHR23389">
    <property type="entry name" value="CHROMOSOME TRANSMISSION FIDELITY FACTOR 18"/>
    <property type="match status" value="1"/>
</dbReference>
<keyword evidence="2 10" id="KW-0235">DNA replication</keyword>
<dbReference type="NCBIfam" id="TIGR00575">
    <property type="entry name" value="dnlj"/>
    <property type="match status" value="1"/>
</dbReference>